<reference evidence="3" key="1">
    <citation type="submission" date="2016-10" db="EMBL/GenBank/DDBJ databases">
        <authorList>
            <person name="Varghese N."/>
            <person name="Submissions S."/>
        </authorList>
    </citation>
    <scope>NUCLEOTIDE SEQUENCE [LARGE SCALE GENOMIC DNA]</scope>
    <source>
        <strain evidence="3">Nm76</strain>
    </source>
</reference>
<dbReference type="RefSeq" id="WP_090318335.1">
    <property type="nucleotide sequence ID" value="NZ_FNOE01000009.1"/>
</dbReference>
<evidence type="ECO:0000313" key="3">
    <source>
        <dbReference type="Proteomes" id="UP000198814"/>
    </source>
</evidence>
<dbReference type="Gene3D" id="3.10.180.10">
    <property type="entry name" value="2,3-Dihydroxybiphenyl 1,2-Dioxygenase, domain 1"/>
    <property type="match status" value="1"/>
</dbReference>
<evidence type="ECO:0000313" key="2">
    <source>
        <dbReference type="EMBL" id="SEO52226.1"/>
    </source>
</evidence>
<dbReference type="Proteomes" id="UP000198814">
    <property type="component" value="Unassembled WGS sequence"/>
</dbReference>
<dbReference type="STRING" id="42354.SAMN05216333_11191"/>
<evidence type="ECO:0000259" key="1">
    <source>
        <dbReference type="PROSITE" id="PS51819"/>
    </source>
</evidence>
<dbReference type="EMBL" id="FODO01000011">
    <property type="protein sequence ID" value="SEO52226.1"/>
    <property type="molecule type" value="Genomic_DNA"/>
</dbReference>
<keyword evidence="3" id="KW-1185">Reference proteome</keyword>
<dbReference type="PANTHER" id="PTHR33993">
    <property type="entry name" value="GLYOXALASE-RELATED"/>
    <property type="match status" value="1"/>
</dbReference>
<dbReference type="Pfam" id="PF00903">
    <property type="entry name" value="Glyoxalase"/>
    <property type="match status" value="1"/>
</dbReference>
<name>A0A1H8QDU7_9PROT</name>
<dbReference type="InterPro" id="IPR004360">
    <property type="entry name" value="Glyas_Fos-R_dOase_dom"/>
</dbReference>
<gene>
    <name evidence="2" type="ORF">SAMN05216333_11191</name>
</gene>
<dbReference type="CDD" id="cd07247">
    <property type="entry name" value="SgaA_N_like"/>
    <property type="match status" value="1"/>
</dbReference>
<dbReference type="AlphaFoldDB" id="A0A1H8QDU7"/>
<dbReference type="InterPro" id="IPR029068">
    <property type="entry name" value="Glyas_Bleomycin-R_OHBP_Dase"/>
</dbReference>
<organism evidence="2 3">
    <name type="scientific">Nitrosomonas oligotropha</name>
    <dbReference type="NCBI Taxonomy" id="42354"/>
    <lineage>
        <taxon>Bacteria</taxon>
        <taxon>Pseudomonadati</taxon>
        <taxon>Pseudomonadota</taxon>
        <taxon>Betaproteobacteria</taxon>
        <taxon>Nitrosomonadales</taxon>
        <taxon>Nitrosomonadaceae</taxon>
        <taxon>Nitrosomonas</taxon>
    </lineage>
</organism>
<dbReference type="InterPro" id="IPR052164">
    <property type="entry name" value="Anthracycline_SecMetBiosynth"/>
</dbReference>
<accession>A0A1H8QDU7</accession>
<protein>
    <recommendedName>
        <fullName evidence="1">VOC domain-containing protein</fullName>
    </recommendedName>
</protein>
<dbReference type="InterPro" id="IPR037523">
    <property type="entry name" value="VOC_core"/>
</dbReference>
<sequence>MNNNPVGWFEIYVQDMERAKRFYESVFQTKLERLDSPAGMPVELWSFPMMKGQMGASGALVKMADGPSGGNAVLVYFSCADCAVEAARAASAGGQLIREKISIGPYGFIALIRDTEGNMIGLHSMQ</sequence>
<dbReference type="PROSITE" id="PS51819">
    <property type="entry name" value="VOC"/>
    <property type="match status" value="1"/>
</dbReference>
<proteinExistence type="predicted"/>
<dbReference type="OrthoDB" id="8776491at2"/>
<feature type="domain" description="VOC" evidence="1">
    <location>
        <begin position="5"/>
        <end position="125"/>
    </location>
</feature>
<dbReference type="SUPFAM" id="SSF54593">
    <property type="entry name" value="Glyoxalase/Bleomycin resistance protein/Dihydroxybiphenyl dioxygenase"/>
    <property type="match status" value="1"/>
</dbReference>
<dbReference type="PANTHER" id="PTHR33993:SF2">
    <property type="entry name" value="VOC DOMAIN-CONTAINING PROTEIN"/>
    <property type="match status" value="1"/>
</dbReference>